<reference evidence="3 4" key="1">
    <citation type="submission" date="2023-08" db="EMBL/GenBank/DDBJ databases">
        <title>Black Yeasts Isolated from many extreme environments.</title>
        <authorList>
            <person name="Coleine C."/>
            <person name="Stajich J.E."/>
            <person name="Selbmann L."/>
        </authorList>
    </citation>
    <scope>NUCLEOTIDE SEQUENCE [LARGE SCALE GENOMIC DNA]</scope>
    <source>
        <strain evidence="3 4">CCFEE 5885</strain>
    </source>
</reference>
<dbReference type="EMBL" id="JAVRRG010000010">
    <property type="protein sequence ID" value="KAK5099505.1"/>
    <property type="molecule type" value="Genomic_DNA"/>
</dbReference>
<accession>A0ABR0KKT5</accession>
<dbReference type="Gene3D" id="3.40.50.1820">
    <property type="entry name" value="alpha/beta hydrolase"/>
    <property type="match status" value="1"/>
</dbReference>
<dbReference type="SUPFAM" id="SSF53474">
    <property type="entry name" value="alpha/beta-Hydrolases"/>
    <property type="match status" value="1"/>
</dbReference>
<dbReference type="Pfam" id="PF00561">
    <property type="entry name" value="Abhydrolase_1"/>
    <property type="match status" value="1"/>
</dbReference>
<keyword evidence="4" id="KW-1185">Reference proteome</keyword>
<feature type="domain" description="AB hydrolase-1" evidence="2">
    <location>
        <begin position="287"/>
        <end position="369"/>
    </location>
</feature>
<proteinExistence type="predicted"/>
<evidence type="ECO:0000313" key="4">
    <source>
        <dbReference type="Proteomes" id="UP001345013"/>
    </source>
</evidence>
<keyword evidence="1" id="KW-0472">Membrane</keyword>
<keyword evidence="1" id="KW-0812">Transmembrane</keyword>
<evidence type="ECO:0000256" key="1">
    <source>
        <dbReference type="SAM" id="Phobius"/>
    </source>
</evidence>
<organism evidence="3 4">
    <name type="scientific">Lithohypha guttulata</name>
    <dbReference type="NCBI Taxonomy" id="1690604"/>
    <lineage>
        <taxon>Eukaryota</taxon>
        <taxon>Fungi</taxon>
        <taxon>Dikarya</taxon>
        <taxon>Ascomycota</taxon>
        <taxon>Pezizomycotina</taxon>
        <taxon>Eurotiomycetes</taxon>
        <taxon>Chaetothyriomycetidae</taxon>
        <taxon>Chaetothyriales</taxon>
        <taxon>Trichomeriaceae</taxon>
        <taxon>Lithohypha</taxon>
    </lineage>
</organism>
<keyword evidence="1" id="KW-1133">Transmembrane helix</keyword>
<sequence length="494" mass="57507">MIGNSTFEYVWVVSWAFILHLISPVCVLYCILAACFSELPRYPLYLAVPETIFYVVTRFYRKYHIQRPAAHPPLASKEKREVLFDRCLDTTPDHEQYISKWFLDAPMSDIRRENVKEFFRWAFLNADAADPEYDDELESYVKKLEGRIGREFPPGKSDTKSLRLTLDKVNALHRSLIWYMCIFVVDTLTHAYLRFHNFHFYRGSFLHSVKILPPRPHAFVASQNSSSHNVSYWYRPHTSRKELPILFLHGIGVGLWPYMEFLKEINQGRREEDGQVGVLAVEILSISSRLISPPPPKEEMCRQLGAILDQHDFDKFVVVTHSYGSVIATHMLKTPDLASRISSVILVDPISILLNQPDVAYNFTFRKPRFANEWLLWYFGSKDIGVAHTLARAFFWSENVIWKDDILNHRCCVFLSEKDSIINARKVFAYLQKESDTNRDESHSVLDQRQGEPAGSLRVVWCPELDHGQVFDIRRWRARLKSEVLGEARQAKMS</sequence>
<protein>
    <recommendedName>
        <fullName evidence="2">AB hydrolase-1 domain-containing protein</fullName>
    </recommendedName>
</protein>
<evidence type="ECO:0000313" key="3">
    <source>
        <dbReference type="EMBL" id="KAK5099505.1"/>
    </source>
</evidence>
<comment type="caution">
    <text evidence="3">The sequence shown here is derived from an EMBL/GenBank/DDBJ whole genome shotgun (WGS) entry which is preliminary data.</text>
</comment>
<name>A0ABR0KKT5_9EURO</name>
<dbReference type="InterPro" id="IPR029058">
    <property type="entry name" value="AB_hydrolase_fold"/>
</dbReference>
<dbReference type="InterPro" id="IPR000073">
    <property type="entry name" value="AB_hydrolase_1"/>
</dbReference>
<dbReference type="PANTHER" id="PTHR37471:SF1">
    <property type="entry name" value="AB HYDROLASE-1 DOMAIN-CONTAINING PROTEIN"/>
    <property type="match status" value="1"/>
</dbReference>
<gene>
    <name evidence="3" type="ORF">LTR24_001403</name>
</gene>
<evidence type="ECO:0000259" key="2">
    <source>
        <dbReference type="Pfam" id="PF00561"/>
    </source>
</evidence>
<dbReference type="PANTHER" id="PTHR37471">
    <property type="entry name" value="UNNAMED PRODUCT"/>
    <property type="match status" value="1"/>
</dbReference>
<feature type="transmembrane region" description="Helical" evidence="1">
    <location>
        <begin position="12"/>
        <end position="36"/>
    </location>
</feature>
<feature type="transmembrane region" description="Helical" evidence="1">
    <location>
        <begin position="176"/>
        <end position="195"/>
    </location>
</feature>
<dbReference type="Proteomes" id="UP001345013">
    <property type="component" value="Unassembled WGS sequence"/>
</dbReference>